<organism evidence="2 3">
    <name type="scientific">Caldibacillus thermoamylovorans</name>
    <dbReference type="NCBI Taxonomy" id="35841"/>
    <lineage>
        <taxon>Bacteria</taxon>
        <taxon>Bacillati</taxon>
        <taxon>Bacillota</taxon>
        <taxon>Bacilli</taxon>
        <taxon>Bacillales</taxon>
        <taxon>Bacillaceae</taxon>
        <taxon>Caldibacillus</taxon>
    </lineage>
</organism>
<dbReference type="EMBL" id="CCRF01000104">
    <property type="protein sequence ID" value="CEE03276.1"/>
    <property type="molecule type" value="Genomic_DNA"/>
</dbReference>
<feature type="domain" description="Restriction endonuclease type IV Mrr" evidence="1">
    <location>
        <begin position="197"/>
        <end position="311"/>
    </location>
</feature>
<sequence length="341" mass="39902">MTVWLFRAGKQGEFENKFLDDGRVYLTWDDLNINLKIIESKESLYKSLIQHYDLDKEKTAINWASQIWPIAHSMELGDLVVLPSKFNRTIHIGEVTGDYVYDELLGSPYYHYRNVNWIAKDIPRDRFDQDILYSLGAFMTVCKIHRNNAEERIREMRKNNWHVPKNKNVKELVEENEETVSIDLEEYIYDQISERIIQRFKGHKMEILIEEILKAKGFTTYRSPEGADHGVDILAASDTLGFGNPKICVQVKTSDTLLDRPTLDQLIGTMSNYSADFGLLVSWSGFKSSVTKEIPKQFFKVRLWDSKTIIQQIFENYEKLSDEIKKEIPIKRVWMLDSEVE</sequence>
<dbReference type="InterPro" id="IPR052906">
    <property type="entry name" value="Type_IV_Methyl-Rstrct_Enzyme"/>
</dbReference>
<proteinExistence type="predicted"/>
<keyword evidence="2" id="KW-0378">Hydrolase</keyword>
<dbReference type="Gene3D" id="3.40.1350.10">
    <property type="match status" value="1"/>
</dbReference>
<dbReference type="GO" id="GO:0015666">
    <property type="term" value="F:restriction endodeoxyribonuclease activity"/>
    <property type="evidence" value="ECO:0007669"/>
    <property type="project" value="TreeGrafter"/>
</dbReference>
<dbReference type="InterPro" id="IPR007560">
    <property type="entry name" value="Restrct_endonuc_IV_Mrr"/>
</dbReference>
<evidence type="ECO:0000313" key="2">
    <source>
        <dbReference type="EMBL" id="CEE03276.1"/>
    </source>
</evidence>
<dbReference type="PIRSF" id="PIRSF031853">
    <property type="entry name" value="UPC031853"/>
    <property type="match status" value="1"/>
</dbReference>
<dbReference type="InterPro" id="IPR016984">
    <property type="entry name" value="UCP031853"/>
</dbReference>
<dbReference type="InterPro" id="IPR011335">
    <property type="entry name" value="Restrct_endonuc-II-like"/>
</dbReference>
<keyword evidence="3" id="KW-1185">Reference proteome</keyword>
<dbReference type="AlphaFoldDB" id="A0A090IYV4"/>
<dbReference type="Proteomes" id="UP000040576">
    <property type="component" value="Unassembled WGS sequence"/>
</dbReference>
<evidence type="ECO:0000313" key="3">
    <source>
        <dbReference type="Proteomes" id="UP000040576"/>
    </source>
</evidence>
<dbReference type="InterPro" id="IPR011856">
    <property type="entry name" value="tRNA_endonuc-like_dom_sf"/>
</dbReference>
<accession>A0A090IYV4</accession>
<dbReference type="GO" id="GO:0009307">
    <property type="term" value="P:DNA restriction-modification system"/>
    <property type="evidence" value="ECO:0007669"/>
    <property type="project" value="InterPro"/>
</dbReference>
<dbReference type="PANTHER" id="PTHR30015:SF7">
    <property type="entry name" value="TYPE IV METHYL-DIRECTED RESTRICTION ENZYME ECOKMRR"/>
    <property type="match status" value="1"/>
</dbReference>
<evidence type="ECO:0000259" key="1">
    <source>
        <dbReference type="Pfam" id="PF04471"/>
    </source>
</evidence>
<gene>
    <name evidence="2" type="ORF">BT1A1_3495</name>
</gene>
<name>A0A090IYV4_9BACI</name>
<keyword evidence="2" id="KW-0255">Endonuclease</keyword>
<dbReference type="GO" id="GO:0003677">
    <property type="term" value="F:DNA binding"/>
    <property type="evidence" value="ECO:0007669"/>
    <property type="project" value="InterPro"/>
</dbReference>
<keyword evidence="2" id="KW-0540">Nuclease</keyword>
<dbReference type="PANTHER" id="PTHR30015">
    <property type="entry name" value="MRR RESTRICTION SYSTEM PROTEIN"/>
    <property type="match status" value="1"/>
</dbReference>
<dbReference type="RefSeq" id="WP_034773585.1">
    <property type="nucleotide sequence ID" value="NZ_CCRF01000104.1"/>
</dbReference>
<dbReference type="Pfam" id="PF04471">
    <property type="entry name" value="Mrr_cat"/>
    <property type="match status" value="1"/>
</dbReference>
<dbReference type="SUPFAM" id="SSF52980">
    <property type="entry name" value="Restriction endonuclease-like"/>
    <property type="match status" value="1"/>
</dbReference>
<reference evidence="2 3" key="1">
    <citation type="submission" date="2014-07" db="EMBL/GenBank/DDBJ databases">
        <authorList>
            <person name="Wibberg Daniel"/>
        </authorList>
    </citation>
    <scope>NUCLEOTIDE SEQUENCE [LARGE SCALE GENOMIC DNA]</scope>
</reference>
<protein>
    <submittedName>
        <fullName evidence="2">Restriction endonuclease</fullName>
    </submittedName>
</protein>